<dbReference type="RefSeq" id="WP_206293704.1">
    <property type="nucleotide sequence ID" value="NZ_CP063458.1"/>
</dbReference>
<dbReference type="KEGG" id="hbs:IPV69_04400"/>
<keyword evidence="2" id="KW-1185">Reference proteome</keyword>
<dbReference type="SUPFAM" id="SSF49503">
    <property type="entry name" value="Cupredoxins"/>
    <property type="match status" value="1"/>
</dbReference>
<dbReference type="Gene3D" id="2.60.40.1120">
    <property type="entry name" value="Carboxypeptidase-like, regulatory domain"/>
    <property type="match status" value="1"/>
</dbReference>
<dbReference type="GO" id="GO:0030246">
    <property type="term" value="F:carbohydrate binding"/>
    <property type="evidence" value="ECO:0007669"/>
    <property type="project" value="InterPro"/>
</dbReference>
<dbReference type="SUPFAM" id="SSF49452">
    <property type="entry name" value="Starch-binding domain-like"/>
    <property type="match status" value="1"/>
</dbReference>
<organism evidence="1 2">
    <name type="scientific">Humisphaera borealis</name>
    <dbReference type="NCBI Taxonomy" id="2807512"/>
    <lineage>
        <taxon>Bacteria</taxon>
        <taxon>Pseudomonadati</taxon>
        <taxon>Planctomycetota</taxon>
        <taxon>Phycisphaerae</taxon>
        <taxon>Tepidisphaerales</taxon>
        <taxon>Tepidisphaeraceae</taxon>
        <taxon>Humisphaera</taxon>
    </lineage>
</organism>
<evidence type="ECO:0008006" key="3">
    <source>
        <dbReference type="Google" id="ProtNLM"/>
    </source>
</evidence>
<proteinExistence type="predicted"/>
<dbReference type="InterPro" id="IPR008972">
    <property type="entry name" value="Cupredoxin"/>
</dbReference>
<accession>A0A7M2X0I6</accession>
<protein>
    <recommendedName>
        <fullName evidence="3">Rhamnogalacturonan lyase domain-containing protein</fullName>
    </recommendedName>
</protein>
<dbReference type="EMBL" id="CP063458">
    <property type="protein sequence ID" value="QOV90611.1"/>
    <property type="molecule type" value="Genomic_DNA"/>
</dbReference>
<dbReference type="AlphaFoldDB" id="A0A7M2X0I6"/>
<reference evidence="1 2" key="1">
    <citation type="submission" date="2020-10" db="EMBL/GenBank/DDBJ databases">
        <title>Wide distribution of Phycisphaera-like planctomycetes from WD2101 soil group in peatlands and genome analysis of the first cultivated representative.</title>
        <authorList>
            <person name="Dedysh S.N."/>
            <person name="Beletsky A.V."/>
            <person name="Ivanova A."/>
            <person name="Kulichevskaya I.S."/>
            <person name="Suzina N.E."/>
            <person name="Philippov D.A."/>
            <person name="Rakitin A.L."/>
            <person name="Mardanov A.V."/>
            <person name="Ravin N.V."/>
        </authorList>
    </citation>
    <scope>NUCLEOTIDE SEQUENCE [LARGE SCALE GENOMIC DNA]</scope>
    <source>
        <strain evidence="1 2">M1803</strain>
    </source>
</reference>
<evidence type="ECO:0000313" key="1">
    <source>
        <dbReference type="EMBL" id="QOV90611.1"/>
    </source>
</evidence>
<dbReference type="InterPro" id="IPR013784">
    <property type="entry name" value="Carb-bd-like_fold"/>
</dbReference>
<dbReference type="Proteomes" id="UP000593765">
    <property type="component" value="Chromosome"/>
</dbReference>
<gene>
    <name evidence="1" type="ORF">IPV69_04400</name>
</gene>
<sequence>MKPPFESFREDNLDRAVRAVIDAPVPPGPSPMLMERTRAAIRRGGSGGSWVVRGSWRWAAIVLIAASAATVVALKGPAVVERIAGNDKPAPVAPGSGVAAPAHLAVVGFVKLEGAAPLPHLLPQAGGPHCGHNHAPPRDESIVVAANGGLANVIVSVSSGLPEGRSYQRPAAPAVLDQRDCKYTPRMVVMQVGQELVAKNSDPFFHNVHTNSMRNKPVNVAQPQPDPVGLKLKSVVTAETFKVTCDLHPWMIAWVAAFDHPFYGVTGDDGAFTMPALPPGQYTLKAWHERLGAIEQQVVVGTDGKLPPVQLKFGAERLAAALADRNVTVDAGHLAKPACCK</sequence>
<evidence type="ECO:0000313" key="2">
    <source>
        <dbReference type="Proteomes" id="UP000593765"/>
    </source>
</evidence>
<name>A0A7M2X0I6_9BACT</name>